<evidence type="ECO:0000313" key="2">
    <source>
        <dbReference type="EMBL" id="GAA1946692.1"/>
    </source>
</evidence>
<dbReference type="EMBL" id="BAAANN010000004">
    <property type="protein sequence ID" value="GAA1946692.1"/>
    <property type="molecule type" value="Genomic_DNA"/>
</dbReference>
<protein>
    <submittedName>
        <fullName evidence="2">DUF559 domain-containing protein</fullName>
    </submittedName>
</protein>
<keyword evidence="3" id="KW-1185">Reference proteome</keyword>
<organism evidence="2 3">
    <name type="scientific">Amycolatopsis minnesotensis</name>
    <dbReference type="NCBI Taxonomy" id="337894"/>
    <lineage>
        <taxon>Bacteria</taxon>
        <taxon>Bacillati</taxon>
        <taxon>Actinomycetota</taxon>
        <taxon>Actinomycetes</taxon>
        <taxon>Pseudonocardiales</taxon>
        <taxon>Pseudonocardiaceae</taxon>
        <taxon>Amycolatopsis</taxon>
    </lineage>
</organism>
<comment type="caution">
    <text evidence="2">The sequence shown here is derived from an EMBL/GenBank/DDBJ whole genome shotgun (WGS) entry which is preliminary data.</text>
</comment>
<name>A0ABN2Q7Z1_9PSEU</name>
<dbReference type="Gene3D" id="3.40.960.10">
    <property type="entry name" value="VSR Endonuclease"/>
    <property type="match status" value="1"/>
</dbReference>
<accession>A0ABN2Q7Z1</accession>
<evidence type="ECO:0000259" key="1">
    <source>
        <dbReference type="Pfam" id="PF04480"/>
    </source>
</evidence>
<dbReference type="InterPro" id="IPR011335">
    <property type="entry name" value="Restrct_endonuc-II-like"/>
</dbReference>
<dbReference type="SUPFAM" id="SSF52980">
    <property type="entry name" value="Restriction endonuclease-like"/>
    <property type="match status" value="1"/>
</dbReference>
<dbReference type="Pfam" id="PF04480">
    <property type="entry name" value="DUF559"/>
    <property type="match status" value="1"/>
</dbReference>
<gene>
    <name evidence="2" type="ORF">GCM10009754_13410</name>
</gene>
<dbReference type="InterPro" id="IPR007569">
    <property type="entry name" value="DUF559"/>
</dbReference>
<feature type="domain" description="DUF559" evidence="1">
    <location>
        <begin position="230"/>
        <end position="297"/>
    </location>
</feature>
<evidence type="ECO:0000313" key="3">
    <source>
        <dbReference type="Proteomes" id="UP001501116"/>
    </source>
</evidence>
<sequence>MSDSYVTGTPELPEVFRGSWARRTGLLTEGELRGPKVRRLFQDAYARADVAVTHELRCRAAALIVPRQAVLTGRSAATVRGVDLAKPYDPVEFVVPEKYRFGPIVGIHVRRTAVGRRQSRHWHGIRIARPARITLDLVLRLSPRKRGWARRLREAVPDLDAFLRAIHVRFRTLVAMFSRRRNRGIRLAREALQMVDLRAESPPESETRVILTLADYDPTPQHPVHVGRHRYRLDLALRRYKVGIEYDGTWHNEPEQRRRDQARRAAIIAEGWIMITLTRDHLAGDHHHILELVQQAVDARAVMRG</sequence>
<dbReference type="Proteomes" id="UP001501116">
    <property type="component" value="Unassembled WGS sequence"/>
</dbReference>
<proteinExistence type="predicted"/>
<dbReference type="RefSeq" id="WP_344414576.1">
    <property type="nucleotide sequence ID" value="NZ_BAAANN010000004.1"/>
</dbReference>
<reference evidence="2 3" key="1">
    <citation type="journal article" date="2019" name="Int. J. Syst. Evol. Microbiol.">
        <title>The Global Catalogue of Microorganisms (GCM) 10K type strain sequencing project: providing services to taxonomists for standard genome sequencing and annotation.</title>
        <authorList>
            <consortium name="The Broad Institute Genomics Platform"/>
            <consortium name="The Broad Institute Genome Sequencing Center for Infectious Disease"/>
            <person name="Wu L."/>
            <person name="Ma J."/>
        </authorList>
    </citation>
    <scope>NUCLEOTIDE SEQUENCE [LARGE SCALE GENOMIC DNA]</scope>
    <source>
        <strain evidence="2 3">JCM 14545</strain>
    </source>
</reference>